<dbReference type="AlphaFoldDB" id="A0A2H0VM33"/>
<feature type="domain" description="DUF5660" evidence="3">
    <location>
        <begin position="77"/>
        <end position="156"/>
    </location>
</feature>
<sequence length="223" mass="25343">MNSNMGSSPNQGQGNSKIQSFLEALRSSQTHSFENGNQEPKTNPFAEFQHKKEAEKRRAELFFQARQQEWSKVFSSKERQTERRIDEIRDQLKNLAKQVKTLDSNLLKAVETPVVQAGVYHESFLIHIQKMIQIFSLKVQEANSWLEMYNADQPKRVSTGAWPSPKATPTPKPTNALWPPPSADDKIFNVGLLAQFPPKADQPMAEARRAHQIIKFRARSSAG</sequence>
<feature type="region of interest" description="Disordered" evidence="2">
    <location>
        <begin position="1"/>
        <end position="47"/>
    </location>
</feature>
<dbReference type="Proteomes" id="UP000230730">
    <property type="component" value="Unassembled WGS sequence"/>
</dbReference>
<feature type="compositionally biased region" description="Polar residues" evidence="2">
    <location>
        <begin position="1"/>
        <end position="19"/>
    </location>
</feature>
<feature type="region of interest" description="Disordered" evidence="2">
    <location>
        <begin position="157"/>
        <end position="176"/>
    </location>
</feature>
<evidence type="ECO:0000256" key="1">
    <source>
        <dbReference type="SAM" id="Coils"/>
    </source>
</evidence>
<organism evidence="4 5">
    <name type="scientific">Candidatus Collierbacteria bacterium CG10_big_fil_rev_8_21_14_0_10_43_36</name>
    <dbReference type="NCBI Taxonomy" id="1974534"/>
    <lineage>
        <taxon>Bacteria</taxon>
        <taxon>Candidatus Collieribacteriota</taxon>
    </lineage>
</organism>
<reference evidence="5" key="1">
    <citation type="submission" date="2017-09" db="EMBL/GenBank/DDBJ databases">
        <title>Depth-based differentiation of microbial function through sediment-hosted aquifers and enrichment of novel symbionts in the deep terrestrial subsurface.</title>
        <authorList>
            <person name="Probst A.J."/>
            <person name="Ladd B."/>
            <person name="Jarett J.K."/>
            <person name="Geller-Mcgrath D.E."/>
            <person name="Sieber C.M.K."/>
            <person name="Emerson J.B."/>
            <person name="Anantharaman K."/>
            <person name="Thomas B.C."/>
            <person name="Malmstrom R."/>
            <person name="Stieglmeier M."/>
            <person name="Klingl A."/>
            <person name="Woyke T."/>
            <person name="Ryan C.M."/>
            <person name="Banfield J.F."/>
        </authorList>
    </citation>
    <scope>NUCLEOTIDE SEQUENCE [LARGE SCALE GENOMIC DNA]</scope>
</reference>
<feature type="coiled-coil region" evidence="1">
    <location>
        <begin position="78"/>
        <end position="105"/>
    </location>
</feature>
<protein>
    <recommendedName>
        <fullName evidence="3">DUF5660 domain-containing protein</fullName>
    </recommendedName>
</protein>
<evidence type="ECO:0000313" key="4">
    <source>
        <dbReference type="EMBL" id="PIS00166.1"/>
    </source>
</evidence>
<evidence type="ECO:0000259" key="3">
    <source>
        <dbReference type="Pfam" id="PF18904"/>
    </source>
</evidence>
<dbReference type="Pfam" id="PF18904">
    <property type="entry name" value="DUF5660"/>
    <property type="match status" value="1"/>
</dbReference>
<feature type="compositionally biased region" description="Polar residues" evidence="2">
    <location>
        <begin position="26"/>
        <end position="41"/>
    </location>
</feature>
<proteinExistence type="predicted"/>
<dbReference type="InterPro" id="IPR043719">
    <property type="entry name" value="DUF5660"/>
</dbReference>
<name>A0A2H0VM33_9BACT</name>
<comment type="caution">
    <text evidence="4">The sequence shown here is derived from an EMBL/GenBank/DDBJ whole genome shotgun (WGS) entry which is preliminary data.</text>
</comment>
<keyword evidence="1" id="KW-0175">Coiled coil</keyword>
<accession>A0A2H0VM33</accession>
<evidence type="ECO:0000313" key="5">
    <source>
        <dbReference type="Proteomes" id="UP000230730"/>
    </source>
</evidence>
<evidence type="ECO:0000256" key="2">
    <source>
        <dbReference type="SAM" id="MobiDB-lite"/>
    </source>
</evidence>
<gene>
    <name evidence="4" type="ORF">COT86_00145</name>
</gene>
<feature type="compositionally biased region" description="Pro residues" evidence="2">
    <location>
        <begin position="166"/>
        <end position="176"/>
    </location>
</feature>
<dbReference type="EMBL" id="PFAE01000001">
    <property type="protein sequence ID" value="PIS00166.1"/>
    <property type="molecule type" value="Genomic_DNA"/>
</dbReference>